<dbReference type="AlphaFoldDB" id="A0AAU2VDS5"/>
<accession>A0AAU2VDS5</accession>
<dbReference type="InterPro" id="IPR009081">
    <property type="entry name" value="PP-bd_ACP"/>
</dbReference>
<protein>
    <submittedName>
        <fullName evidence="2">Acyl carrier protein</fullName>
    </submittedName>
</protein>
<feature type="domain" description="Carrier" evidence="1">
    <location>
        <begin position="1"/>
        <end position="75"/>
    </location>
</feature>
<dbReference type="EMBL" id="CP108318">
    <property type="protein sequence ID" value="WTW65460.1"/>
    <property type="molecule type" value="Genomic_DNA"/>
</dbReference>
<dbReference type="PROSITE" id="PS50075">
    <property type="entry name" value="CARRIER"/>
    <property type="match status" value="1"/>
</dbReference>
<name>A0AAU2VDS5_9ACTN</name>
<sequence>MLANRVSPPLGELIAGELPGQVGDTEDLFDLRGHSITMTQISARLLDRLGVDVPLDAYFEAPTVQGIAAVVAEPTRQNQSPAQKMNQR</sequence>
<dbReference type="Pfam" id="PF00550">
    <property type="entry name" value="PP-binding"/>
    <property type="match status" value="1"/>
</dbReference>
<dbReference type="InterPro" id="IPR036736">
    <property type="entry name" value="ACP-like_sf"/>
</dbReference>
<organism evidence="2">
    <name type="scientific">Streptomyces sp. NBC_00003</name>
    <dbReference type="NCBI Taxonomy" id="2903608"/>
    <lineage>
        <taxon>Bacteria</taxon>
        <taxon>Bacillati</taxon>
        <taxon>Actinomycetota</taxon>
        <taxon>Actinomycetes</taxon>
        <taxon>Kitasatosporales</taxon>
        <taxon>Streptomycetaceae</taxon>
        <taxon>Streptomyces</taxon>
    </lineage>
</organism>
<evidence type="ECO:0000259" key="1">
    <source>
        <dbReference type="PROSITE" id="PS50075"/>
    </source>
</evidence>
<gene>
    <name evidence="2" type="ORF">OG549_35095</name>
</gene>
<reference evidence="2" key="1">
    <citation type="submission" date="2022-10" db="EMBL/GenBank/DDBJ databases">
        <title>The complete genomes of actinobacterial strains from the NBC collection.</title>
        <authorList>
            <person name="Joergensen T.S."/>
            <person name="Alvarez Arevalo M."/>
            <person name="Sterndorff E.B."/>
            <person name="Faurdal D."/>
            <person name="Vuksanovic O."/>
            <person name="Mourched A.-S."/>
            <person name="Charusanti P."/>
            <person name="Shaw S."/>
            <person name="Blin K."/>
            <person name="Weber T."/>
        </authorList>
    </citation>
    <scope>NUCLEOTIDE SEQUENCE</scope>
    <source>
        <strain evidence="2">NBC_00003</strain>
    </source>
</reference>
<dbReference type="Gene3D" id="1.10.1200.10">
    <property type="entry name" value="ACP-like"/>
    <property type="match status" value="1"/>
</dbReference>
<dbReference type="SUPFAM" id="SSF47336">
    <property type="entry name" value="ACP-like"/>
    <property type="match status" value="1"/>
</dbReference>
<evidence type="ECO:0000313" key="2">
    <source>
        <dbReference type="EMBL" id="WTW65460.1"/>
    </source>
</evidence>
<proteinExistence type="predicted"/>